<name>A0AAW2IA49_9NEOP</name>
<evidence type="ECO:0000256" key="2">
    <source>
        <dbReference type="ARBA" id="ARBA00018951"/>
    </source>
</evidence>
<accession>A0AAW2IA49</accession>
<organism evidence="3">
    <name type="scientific">Menopon gallinae</name>
    <name type="common">poultry shaft louse</name>
    <dbReference type="NCBI Taxonomy" id="328185"/>
    <lineage>
        <taxon>Eukaryota</taxon>
        <taxon>Metazoa</taxon>
        <taxon>Ecdysozoa</taxon>
        <taxon>Arthropoda</taxon>
        <taxon>Hexapoda</taxon>
        <taxon>Insecta</taxon>
        <taxon>Pterygota</taxon>
        <taxon>Neoptera</taxon>
        <taxon>Paraneoptera</taxon>
        <taxon>Psocodea</taxon>
        <taxon>Troctomorpha</taxon>
        <taxon>Phthiraptera</taxon>
        <taxon>Amblycera</taxon>
        <taxon>Menoponidae</taxon>
        <taxon>Menopon</taxon>
    </lineage>
</organism>
<dbReference type="Pfam" id="PF04176">
    <property type="entry name" value="TIP41"/>
    <property type="match status" value="1"/>
</dbReference>
<dbReference type="EMBL" id="JARGDH010000001">
    <property type="protein sequence ID" value="KAL0279099.1"/>
    <property type="molecule type" value="Genomic_DNA"/>
</dbReference>
<evidence type="ECO:0000313" key="3">
    <source>
        <dbReference type="EMBL" id="KAL0279099.1"/>
    </source>
</evidence>
<protein>
    <recommendedName>
        <fullName evidence="2">TIP41-like protein</fullName>
    </recommendedName>
</protein>
<dbReference type="PANTHER" id="PTHR21021:SF16">
    <property type="entry name" value="TIP41-LIKE PROTEIN"/>
    <property type="match status" value="1"/>
</dbReference>
<reference evidence="3" key="1">
    <citation type="journal article" date="2024" name="Gigascience">
        <title>Chromosome-level genome of the poultry shaft louse Menopon gallinae provides insight into the host-switching and adaptive evolution of parasitic lice.</title>
        <authorList>
            <person name="Xu Y."/>
            <person name="Ma L."/>
            <person name="Liu S."/>
            <person name="Liang Y."/>
            <person name="Liu Q."/>
            <person name="He Z."/>
            <person name="Tian L."/>
            <person name="Duan Y."/>
            <person name="Cai W."/>
            <person name="Li H."/>
            <person name="Song F."/>
        </authorList>
    </citation>
    <scope>NUCLEOTIDE SEQUENCE</scope>
    <source>
        <strain evidence="3">Cailab_2023a</strain>
    </source>
</reference>
<dbReference type="AlphaFoldDB" id="A0AAW2IA49"/>
<comment type="caution">
    <text evidence="3">The sequence shown here is derived from an EMBL/GenBank/DDBJ whole genome shotgun (WGS) entry which is preliminary data.</text>
</comment>
<comment type="similarity">
    <text evidence="1">Belongs to the TIP41 family.</text>
</comment>
<proteinExistence type="inferred from homology"/>
<dbReference type="InterPro" id="IPR007303">
    <property type="entry name" value="TIP41-like"/>
</dbReference>
<gene>
    <name evidence="3" type="ORF">PYX00_000721</name>
</gene>
<dbReference type="GO" id="GO:0005829">
    <property type="term" value="C:cytosol"/>
    <property type="evidence" value="ECO:0007669"/>
    <property type="project" value="TreeGrafter"/>
</dbReference>
<sequence>MDDANDIPRLPVNSEQHRFFSWEVKYTKSHILSSQCTKDGKCNPGMTGEEEMCLFCMYNHKLDLPHLPDMVFPCNILTLSHNSGCSIVFNALDSLERVSNGKMVVQIACSESWRESRSEKGHADTVVKPFDWTFSTDYQGTLVGDWKVESTNLKIDVNKLKQKDKILFYNDLTLFEDELHDNGTAILSVKIRVMPGSFFILLRYFLRVDNVLIKINDTRLYHEFDKNYIIKEYTSRESKISELKVPPMLFLDPNEICRHLPIMKEVNQIMILPEAGTGEKKEVQGTAQSQS</sequence>
<evidence type="ECO:0000256" key="1">
    <source>
        <dbReference type="ARBA" id="ARBA00006658"/>
    </source>
</evidence>
<dbReference type="InterPro" id="IPR051330">
    <property type="entry name" value="Phosphatase_reg/MetRdx"/>
</dbReference>
<dbReference type="PANTHER" id="PTHR21021">
    <property type="entry name" value="GAF/PUTATIVE CYTOSKELETAL PROTEIN"/>
    <property type="match status" value="1"/>
</dbReference>
<dbReference type="GO" id="GO:0031929">
    <property type="term" value="P:TOR signaling"/>
    <property type="evidence" value="ECO:0007669"/>
    <property type="project" value="TreeGrafter"/>
</dbReference>